<evidence type="ECO:0000256" key="3">
    <source>
        <dbReference type="ARBA" id="ARBA00022692"/>
    </source>
</evidence>
<keyword evidence="4" id="KW-0999">Mitochondrion inner membrane</keyword>
<keyword evidence="9" id="KW-0813">Transport</keyword>
<evidence type="ECO:0000313" key="12">
    <source>
        <dbReference type="Proteomes" id="UP000694701"/>
    </source>
</evidence>
<evidence type="ECO:0000256" key="8">
    <source>
        <dbReference type="PROSITE-ProRule" id="PRU00282"/>
    </source>
</evidence>
<feature type="transmembrane region" description="Helical" evidence="10">
    <location>
        <begin position="140"/>
        <end position="160"/>
    </location>
</feature>
<dbReference type="Proteomes" id="UP000694701">
    <property type="component" value="Unplaced"/>
</dbReference>
<comment type="similarity">
    <text evidence="2 9">Belongs to the mitochondrial carrier (TC 2.A.29) family.</text>
</comment>
<dbReference type="InterPro" id="IPR023395">
    <property type="entry name" value="MCP_dom_sf"/>
</dbReference>
<name>A0A8C2IMY6_CYPCA</name>
<evidence type="ECO:0000256" key="9">
    <source>
        <dbReference type="RuleBase" id="RU000488"/>
    </source>
</evidence>
<evidence type="ECO:0000256" key="1">
    <source>
        <dbReference type="ARBA" id="ARBA00004448"/>
    </source>
</evidence>
<dbReference type="InterPro" id="IPR051028">
    <property type="entry name" value="Mito_Solute_Carrier"/>
</dbReference>
<keyword evidence="7 8" id="KW-0472">Membrane</keyword>
<accession>A0A8C2IMY6</accession>
<dbReference type="GO" id="GO:0015183">
    <property type="term" value="F:L-aspartate transmembrane transporter activity"/>
    <property type="evidence" value="ECO:0007669"/>
    <property type="project" value="TreeGrafter"/>
</dbReference>
<dbReference type="GO" id="GO:0005743">
    <property type="term" value="C:mitochondrial inner membrane"/>
    <property type="evidence" value="ECO:0007669"/>
    <property type="project" value="UniProtKB-SubCell"/>
</dbReference>
<evidence type="ECO:0000256" key="10">
    <source>
        <dbReference type="SAM" id="Phobius"/>
    </source>
</evidence>
<dbReference type="PROSITE" id="PS50920">
    <property type="entry name" value="SOLCAR"/>
    <property type="match status" value="2"/>
</dbReference>
<organism evidence="11 12">
    <name type="scientific">Cyprinus carpio</name>
    <name type="common">Common carp</name>
    <dbReference type="NCBI Taxonomy" id="7962"/>
    <lineage>
        <taxon>Eukaryota</taxon>
        <taxon>Metazoa</taxon>
        <taxon>Chordata</taxon>
        <taxon>Craniata</taxon>
        <taxon>Vertebrata</taxon>
        <taxon>Euteleostomi</taxon>
        <taxon>Actinopterygii</taxon>
        <taxon>Neopterygii</taxon>
        <taxon>Teleostei</taxon>
        <taxon>Ostariophysi</taxon>
        <taxon>Cypriniformes</taxon>
        <taxon>Cyprinidae</taxon>
        <taxon>Cyprininae</taxon>
        <taxon>Cyprinus</taxon>
    </lineage>
</organism>
<reference evidence="11" key="1">
    <citation type="submission" date="2025-08" db="UniProtKB">
        <authorList>
            <consortium name="Ensembl"/>
        </authorList>
    </citation>
    <scope>IDENTIFICATION</scope>
</reference>
<dbReference type="GO" id="GO:0005313">
    <property type="term" value="F:L-glutamate transmembrane transporter activity"/>
    <property type="evidence" value="ECO:0007669"/>
    <property type="project" value="TreeGrafter"/>
</dbReference>
<dbReference type="PANTHER" id="PTHR45678">
    <property type="entry name" value="MITOCHONDRIAL 2-OXODICARBOXYLATE CARRIER 1-RELATED"/>
    <property type="match status" value="1"/>
</dbReference>
<comment type="subcellular location">
    <subcellularLocation>
        <location evidence="1">Mitochondrion inner membrane</location>
        <topology evidence="1">Multi-pass membrane protein</topology>
    </subcellularLocation>
</comment>
<evidence type="ECO:0000256" key="6">
    <source>
        <dbReference type="ARBA" id="ARBA00023128"/>
    </source>
</evidence>
<dbReference type="InterPro" id="IPR018108">
    <property type="entry name" value="MCP_transmembrane"/>
</dbReference>
<evidence type="ECO:0000256" key="5">
    <source>
        <dbReference type="ARBA" id="ARBA00022989"/>
    </source>
</evidence>
<feature type="transmembrane region" description="Helical" evidence="10">
    <location>
        <begin position="250"/>
        <end position="276"/>
    </location>
</feature>
<dbReference type="Gene3D" id="1.50.40.10">
    <property type="entry name" value="Mitochondrial carrier domain"/>
    <property type="match status" value="1"/>
</dbReference>
<evidence type="ECO:0000256" key="4">
    <source>
        <dbReference type="ARBA" id="ARBA00022792"/>
    </source>
</evidence>
<dbReference type="SUPFAM" id="SSF103506">
    <property type="entry name" value="Mitochondrial carrier"/>
    <property type="match status" value="1"/>
</dbReference>
<feature type="repeat" description="Solcar" evidence="8">
    <location>
        <begin position="65"/>
        <end position="169"/>
    </location>
</feature>
<evidence type="ECO:0000256" key="2">
    <source>
        <dbReference type="ARBA" id="ARBA00006375"/>
    </source>
</evidence>
<dbReference type="PANTHER" id="PTHR45678:SF3">
    <property type="entry name" value="MITOCHONDRIAL GLUTAMATE CARRIER 1"/>
    <property type="match status" value="1"/>
</dbReference>
<evidence type="ECO:0000256" key="7">
    <source>
        <dbReference type="ARBA" id="ARBA00023136"/>
    </source>
</evidence>
<keyword evidence="6" id="KW-0496">Mitochondrion</keyword>
<dbReference type="Ensembl" id="ENSCCRT00020090438.1">
    <property type="protein sequence ID" value="ENSCCRP00020082626.1"/>
    <property type="gene ID" value="ENSCCRG00020038139.1"/>
</dbReference>
<sequence length="278" mass="29559">GVKPTSKTSKADLASTLKDSVGCTEVMYCFTISAVNLTLVTPEKAIKLAANDFFRHQLSKDGQELTLVREMLAGCGAGTCQVSVSMLKIQLQDASRIEAQRKLIGQQAGGDRGKVNVVQLKSPTALQLSRDLLKDKGIGGLYKGLGATLLRDVPFSIIYFPLFADLNSLGRGNADGSAPFYISFLAGCFAGCAAAVAVNPVDGERTYDTRLQSLAHGCHKDTYSGVKDCISKILCYEGPSAFLKGSYCRALVIAPLFGIAQVLYFLGVGEFVLSLLPG</sequence>
<keyword evidence="5 10" id="KW-1133">Transmembrane helix</keyword>
<proteinExistence type="inferred from homology"/>
<feature type="repeat" description="Solcar" evidence="8">
    <location>
        <begin position="178"/>
        <end position="270"/>
    </location>
</feature>
<evidence type="ECO:0000313" key="11">
    <source>
        <dbReference type="Ensembl" id="ENSCCRP00020082626.1"/>
    </source>
</evidence>
<dbReference type="AlphaFoldDB" id="A0A8C2IMY6"/>
<keyword evidence="3 8" id="KW-0812">Transmembrane</keyword>
<protein>
    <submittedName>
        <fullName evidence="11">Solute carrier family 25 member 22b</fullName>
    </submittedName>
</protein>
<feature type="transmembrane region" description="Helical" evidence="10">
    <location>
        <begin position="180"/>
        <end position="201"/>
    </location>
</feature>
<dbReference type="Pfam" id="PF00153">
    <property type="entry name" value="Mito_carr"/>
    <property type="match status" value="2"/>
</dbReference>
<dbReference type="GO" id="GO:0043490">
    <property type="term" value="P:malate-aspartate shuttle"/>
    <property type="evidence" value="ECO:0007669"/>
    <property type="project" value="TreeGrafter"/>
</dbReference>